<feature type="coiled-coil region" evidence="1">
    <location>
        <begin position="592"/>
        <end position="783"/>
    </location>
</feature>
<dbReference type="RefSeq" id="WP_115268812.1">
    <property type="nucleotide sequence ID" value="NZ_UGGU01000003.1"/>
</dbReference>
<evidence type="ECO:0000256" key="1">
    <source>
        <dbReference type="SAM" id="Coils"/>
    </source>
</evidence>
<evidence type="ECO:0000259" key="2">
    <source>
        <dbReference type="Pfam" id="PF13476"/>
    </source>
</evidence>
<sequence length="929" mass="110475">MRINRVYLENYRVHEKLEIEFSKGINLLLGENGKGKSSILEAIGYALFDSGLRTNNQKEAIKYGKKSAKIEIDFLGIDNNEYKVVRRIPGGTQLFRGDKVLEGRVERIKELCGIKGDIKDVYDNVIVAKQNEFILAFKERAADREKIFNRVFNTDIYTKIYEGYSREVSTEYEKELALAENSVINISEGLFDSKEIEEKIDFLEENFKIQNDYERVLEKKALEIKMELEEIRSLESSISELEIMKRNSLQNLENQQDKKNETKLLIDESIKANEIVEENRAKYESYQIISQQITKIKDRKKEIEKEKEIYLERERRKINLEYELSQLFAEKEVLSTKEEGLKKFFNEKEQMEKKLLHEKSLKEVEAEQYKKKLEEVQRVLTYSLDMEEKLIKAVQTLDRQKEKIFEKNEELKKIIEEKNNLDGKNIYLKLQEIEQYEKNLKDLDGENKILYTQKKESEEALKMLKSTMCPYLEEECQNLKGRDVSEFFNEKIEIIIKKIEKNSQEIVKLENLLKNKEKLRSEIYKYEELSTVIAEKKNELENEKLRLENWDMRYQLREREYSDYKKNENFLGSEELKNLQIIYKTKLNGLEIEKYEVEIRNSQKEKEEIAKIIKELILDIQKIDEKILEIKEKIKQIVEELEKNKDIEKKFKNIIIELEENEEKVINLEKAKELYIENYKKALEKDRYVESFQKIEENLKLENENIKKIESSLVLKKEKLFTYDKENLNNEEKKLDEEFKALKTKLGGIEIEISYQKEKLSEIKEKEKRLKEEKEKIEKLKLKVYLTKNFREKIKNMGKEVAKNILKEIELIATENFRKITGRGEKINWSNEDKDKYSVYLLGDKGELKFEQLSGGEQVAIAIAIRGAMSEIFTNSKFSIFDEPTNNLDRERRKYLADSIAEILKNLDQSIIVTHDDTFREMAEKVIEL</sequence>
<feature type="coiled-coil region" evidence="1">
    <location>
        <begin position="492"/>
        <end position="553"/>
    </location>
</feature>
<dbReference type="InterPro" id="IPR027417">
    <property type="entry name" value="P-loop_NTPase"/>
</dbReference>
<gene>
    <name evidence="3" type="ORF">NCTC10723_00376</name>
</gene>
<dbReference type="PANTHER" id="PTHR32114">
    <property type="entry name" value="ABC TRANSPORTER ABCH.3"/>
    <property type="match status" value="1"/>
</dbReference>
<dbReference type="Pfam" id="PF13476">
    <property type="entry name" value="AAA_23"/>
    <property type="match status" value="1"/>
</dbReference>
<feature type="coiled-coil region" evidence="1">
    <location>
        <begin position="224"/>
        <end position="258"/>
    </location>
</feature>
<dbReference type="PANTHER" id="PTHR32114:SF2">
    <property type="entry name" value="ABC TRANSPORTER ABCH.3"/>
    <property type="match status" value="1"/>
</dbReference>
<name>A0A377GWG2_9FUSO</name>
<evidence type="ECO:0000313" key="4">
    <source>
        <dbReference type="Proteomes" id="UP000255328"/>
    </source>
</evidence>
<protein>
    <submittedName>
        <fullName evidence="3">Probable DNA double-strand break repair Rad50 ATPase</fullName>
    </submittedName>
</protein>
<dbReference type="AlphaFoldDB" id="A0A377GWG2"/>
<proteinExistence type="predicted"/>
<dbReference type="InterPro" id="IPR038729">
    <property type="entry name" value="Rad50/SbcC_AAA"/>
</dbReference>
<evidence type="ECO:0000313" key="3">
    <source>
        <dbReference type="EMBL" id="STO30944.1"/>
    </source>
</evidence>
<organism evidence="3 4">
    <name type="scientific">Fusobacterium necrogenes</name>
    <dbReference type="NCBI Taxonomy" id="858"/>
    <lineage>
        <taxon>Bacteria</taxon>
        <taxon>Fusobacteriati</taxon>
        <taxon>Fusobacteriota</taxon>
        <taxon>Fusobacteriia</taxon>
        <taxon>Fusobacteriales</taxon>
        <taxon>Fusobacteriaceae</taxon>
        <taxon>Fusobacterium</taxon>
    </lineage>
</organism>
<dbReference type="Proteomes" id="UP000255328">
    <property type="component" value="Unassembled WGS sequence"/>
</dbReference>
<feature type="domain" description="Rad50/SbcC-type AAA" evidence="2">
    <location>
        <begin position="5"/>
        <end position="307"/>
    </location>
</feature>
<dbReference type="Gene3D" id="3.40.50.300">
    <property type="entry name" value="P-loop containing nucleotide triphosphate hydrolases"/>
    <property type="match status" value="2"/>
</dbReference>
<accession>A0A377GWG2</accession>
<dbReference type="SUPFAM" id="SSF52540">
    <property type="entry name" value="P-loop containing nucleoside triphosphate hydrolases"/>
    <property type="match status" value="1"/>
</dbReference>
<dbReference type="EMBL" id="UGGU01000003">
    <property type="protein sequence ID" value="STO30944.1"/>
    <property type="molecule type" value="Genomic_DNA"/>
</dbReference>
<keyword evidence="4" id="KW-1185">Reference proteome</keyword>
<dbReference type="OrthoDB" id="9795626at2"/>
<reference evidence="3 4" key="1">
    <citation type="submission" date="2018-06" db="EMBL/GenBank/DDBJ databases">
        <authorList>
            <consortium name="Pathogen Informatics"/>
            <person name="Doyle S."/>
        </authorList>
    </citation>
    <scope>NUCLEOTIDE SEQUENCE [LARGE SCALE GENOMIC DNA]</scope>
    <source>
        <strain evidence="3 4">NCTC10723</strain>
    </source>
</reference>
<feature type="coiled-coil region" evidence="1">
    <location>
        <begin position="286"/>
        <end position="453"/>
    </location>
</feature>
<keyword evidence="1" id="KW-0175">Coiled coil</keyword>